<dbReference type="AlphaFoldDB" id="E6XAM5"/>
<protein>
    <submittedName>
        <fullName evidence="1">Uncharacterized protein</fullName>
    </submittedName>
</protein>
<name>E6XAM5_CELAD</name>
<dbReference type="eggNOG" id="COG0457">
    <property type="taxonomic scope" value="Bacteria"/>
</dbReference>
<dbReference type="KEGG" id="cao:Celal_3738"/>
<dbReference type="STRING" id="688270.Celal_3738"/>
<gene>
    <name evidence="1" type="ordered locus">Celal_3738</name>
</gene>
<sequence>MNNEHNPVAQLVTDLQQKWLKEVGPYPHLQWVRWIIKSDQARLYEGFLKLESTPHGAIPDIPVVLLTPFENSKIHSKSLLKDWIENFEKDKNTQDKITKGQLQFTWDAQYFKKELAQEDVNYDVLLMALLKSFQEALPNPENHLVLALFPYTVQSPVDYKVWMDTLLKIGFPVKTRLMVFDYTPENYLEALQLKYNDVCKSLLVSLDLEGAMKKIAMTGDPNDPEIQFRQCMLEMGSSVSKNNRSRLHQWGQKGIEVTQKTGNKTSFATAHTVYAGMLFNFKEFDTIDKLLVQALTIGKQALASGDQTAKAIVLQTYGFMASSQQLQKKLEEAADLFCKQAEVAITFQMPQQALAAYITAYTLAKKKLKKRYKEIVQIAYEFGITLTAEDLKTSSINVIALEYYNFSDKKNRFKIDEFMSRLEDNHWKEKLEAEQEAFKTGSIA</sequence>
<keyword evidence="2" id="KW-1185">Reference proteome</keyword>
<organism evidence="1 2">
    <name type="scientific">Cellulophaga algicola (strain DSM 14237 / IC166 / ACAM 630)</name>
    <dbReference type="NCBI Taxonomy" id="688270"/>
    <lineage>
        <taxon>Bacteria</taxon>
        <taxon>Pseudomonadati</taxon>
        <taxon>Bacteroidota</taxon>
        <taxon>Flavobacteriia</taxon>
        <taxon>Flavobacteriales</taxon>
        <taxon>Flavobacteriaceae</taxon>
        <taxon>Cellulophaga</taxon>
    </lineage>
</organism>
<dbReference type="HOGENOM" id="CLU_609240_0_0_10"/>
<dbReference type="RefSeq" id="WP_013552437.1">
    <property type="nucleotide sequence ID" value="NC_014934.1"/>
</dbReference>
<dbReference type="EMBL" id="CP002453">
    <property type="protein sequence ID" value="ADV50987.1"/>
    <property type="molecule type" value="Genomic_DNA"/>
</dbReference>
<dbReference type="OrthoDB" id="615153at2"/>
<dbReference type="Proteomes" id="UP000008634">
    <property type="component" value="Chromosome"/>
</dbReference>
<accession>E6XAM5</accession>
<evidence type="ECO:0000313" key="2">
    <source>
        <dbReference type="Proteomes" id="UP000008634"/>
    </source>
</evidence>
<proteinExistence type="predicted"/>
<evidence type="ECO:0000313" key="1">
    <source>
        <dbReference type="EMBL" id="ADV50987.1"/>
    </source>
</evidence>
<reference evidence="1 2" key="1">
    <citation type="journal article" date="2010" name="Stand. Genomic Sci.">
        <title>Complete genome sequence of Cellulophaga algicola type strain (IC166).</title>
        <authorList>
            <person name="Abt B."/>
            <person name="Lu M."/>
            <person name="Misra M."/>
            <person name="Han C."/>
            <person name="Nolan M."/>
            <person name="Lucas S."/>
            <person name="Hammon N."/>
            <person name="Deshpande S."/>
            <person name="Cheng J.F."/>
            <person name="Tapia R."/>
            <person name="Goodwin L."/>
            <person name="Pitluck S."/>
            <person name="Liolios K."/>
            <person name="Pagani I."/>
            <person name="Ivanova N."/>
            <person name="Mavromatis K."/>
            <person name="Ovchinikova G."/>
            <person name="Pati A."/>
            <person name="Chen A."/>
            <person name="Palaniappan K."/>
            <person name="Land M."/>
            <person name="Hauser L."/>
            <person name="Chang Y.J."/>
            <person name="Jeffries C.D."/>
            <person name="Detter J.C."/>
            <person name="Brambilla E."/>
            <person name="Rohde M."/>
            <person name="Tindall B.J."/>
            <person name="Goker M."/>
            <person name="Woyke T."/>
            <person name="Bristow J."/>
            <person name="Eisen J.A."/>
            <person name="Markowitz V."/>
            <person name="Hugenholtz P."/>
            <person name="Kyrpides N.C."/>
            <person name="Klenk H.P."/>
            <person name="Lapidus A."/>
        </authorList>
    </citation>
    <scope>NUCLEOTIDE SEQUENCE [LARGE SCALE GENOMIC DNA]</scope>
    <source>
        <strain evidence="2">DSM 14237 / IC166 / ACAM 630</strain>
    </source>
</reference>